<dbReference type="InterPro" id="IPR028581">
    <property type="entry name" value="DeoC_typeI"/>
</dbReference>
<feature type="active site" description="Proton donor/acceptor" evidence="8">
    <location>
        <position position="197"/>
    </location>
</feature>
<dbReference type="InterPro" id="IPR013785">
    <property type="entry name" value="Aldolase_TIM"/>
</dbReference>
<dbReference type="InterPro" id="IPR002915">
    <property type="entry name" value="DeoC/FbaB/LacD_aldolase"/>
</dbReference>
<evidence type="ECO:0000256" key="9">
    <source>
        <dbReference type="SAM" id="MobiDB-lite"/>
    </source>
</evidence>
<dbReference type="Pfam" id="PF01791">
    <property type="entry name" value="DeoC"/>
    <property type="match status" value="1"/>
</dbReference>
<keyword evidence="4" id="KW-0456">Lyase</keyword>
<dbReference type="OrthoDB" id="70823at2759"/>
<gene>
    <name evidence="10" type="ORF">BB559_005070</name>
</gene>
<comment type="catalytic activity">
    <reaction evidence="7">
        <text>2-deoxy-D-ribose 5-phosphate = D-glyceraldehyde 3-phosphate + acetaldehyde</text>
        <dbReference type="Rhea" id="RHEA:12821"/>
        <dbReference type="ChEBI" id="CHEBI:15343"/>
        <dbReference type="ChEBI" id="CHEBI:59776"/>
        <dbReference type="ChEBI" id="CHEBI:62877"/>
        <dbReference type="EC" id="4.1.2.4"/>
    </reaction>
</comment>
<name>A0A2T9YB17_9FUNG</name>
<dbReference type="EC" id="4.1.2.4" evidence="2"/>
<evidence type="ECO:0000256" key="8">
    <source>
        <dbReference type="PIRSR" id="PIRSR001357-50"/>
    </source>
</evidence>
<protein>
    <recommendedName>
        <fullName evidence="2">deoxyribose-phosphate aldolase</fullName>
        <ecNumber evidence="2">4.1.2.4</ecNumber>
    </recommendedName>
    <alternativeName>
        <fullName evidence="6">2-deoxy-D-ribose 5-phosphate aldolase</fullName>
    </alternativeName>
</protein>
<dbReference type="PIRSF" id="PIRSF001357">
    <property type="entry name" value="DeoC"/>
    <property type="match status" value="1"/>
</dbReference>
<proteinExistence type="inferred from homology"/>
<dbReference type="GO" id="GO:0016052">
    <property type="term" value="P:carbohydrate catabolic process"/>
    <property type="evidence" value="ECO:0007669"/>
    <property type="project" value="TreeGrafter"/>
</dbReference>
<keyword evidence="11" id="KW-1185">Reference proteome</keyword>
<feature type="region of interest" description="Disordered" evidence="9">
    <location>
        <begin position="238"/>
        <end position="257"/>
    </location>
</feature>
<evidence type="ECO:0000313" key="11">
    <source>
        <dbReference type="Proteomes" id="UP000245699"/>
    </source>
</evidence>
<evidence type="ECO:0000256" key="4">
    <source>
        <dbReference type="ARBA" id="ARBA00023239"/>
    </source>
</evidence>
<dbReference type="STRING" id="61424.A0A2T9YB17"/>
<dbReference type="SMART" id="SM01133">
    <property type="entry name" value="DeoC"/>
    <property type="match status" value="1"/>
</dbReference>
<feature type="active site" description="Schiff-base intermediate with acetaldehyde" evidence="8">
    <location>
        <position position="168"/>
    </location>
</feature>
<keyword evidence="5 8" id="KW-0704">Schiff base</keyword>
<dbReference type="HAMAP" id="MF_00114">
    <property type="entry name" value="DeoC_type1"/>
    <property type="match status" value="1"/>
</dbReference>
<dbReference type="NCBIfam" id="TIGR00126">
    <property type="entry name" value="deoC"/>
    <property type="match status" value="1"/>
</dbReference>
<evidence type="ECO:0000313" key="10">
    <source>
        <dbReference type="EMBL" id="PVU89538.1"/>
    </source>
</evidence>
<dbReference type="InterPro" id="IPR011343">
    <property type="entry name" value="DeoC"/>
</dbReference>
<organism evidence="10 11">
    <name type="scientific">Furculomyces boomerangus</name>
    <dbReference type="NCBI Taxonomy" id="61424"/>
    <lineage>
        <taxon>Eukaryota</taxon>
        <taxon>Fungi</taxon>
        <taxon>Fungi incertae sedis</taxon>
        <taxon>Zoopagomycota</taxon>
        <taxon>Kickxellomycotina</taxon>
        <taxon>Harpellomycetes</taxon>
        <taxon>Harpellales</taxon>
        <taxon>Harpellaceae</taxon>
        <taxon>Furculomyces</taxon>
    </lineage>
</organism>
<dbReference type="GO" id="GO:0046386">
    <property type="term" value="P:deoxyribose phosphate catabolic process"/>
    <property type="evidence" value="ECO:0007669"/>
    <property type="project" value="UniProtKB-UniPathway"/>
</dbReference>
<sequence>MSLSVYTVESLTPKQVAGFIDHALLRPEMTIDEVIEGCKLCAEYHAFSVCVKPCDVKLAAETLKGSSVSVGTVISFPHGNSSTPAKVAESLQALEDGAVELDMVINIGHLKSGKHAEVEEEIRQVVSKSKAKYPAVIVKVIFECSLLTNEEIVTACKLSTKAGADFVKTSTGFSTGGAKIPDLKLMRSSCPPNVQVKASGGIRNLDYLIECLNAGSTRIGCSGTKPIVEELLARKANPNYKPAASTPQSSNAPGSNY</sequence>
<dbReference type="GO" id="GO:0004139">
    <property type="term" value="F:deoxyribose-phosphate aldolase activity"/>
    <property type="evidence" value="ECO:0007669"/>
    <property type="project" value="UniProtKB-EC"/>
</dbReference>
<reference evidence="10 11" key="1">
    <citation type="journal article" date="2018" name="MBio">
        <title>Comparative Genomics Reveals the Core Gene Toolbox for the Fungus-Insect Symbiosis.</title>
        <authorList>
            <person name="Wang Y."/>
            <person name="Stata M."/>
            <person name="Wang W."/>
            <person name="Stajich J.E."/>
            <person name="White M.M."/>
            <person name="Moncalvo J.M."/>
        </authorList>
    </citation>
    <scope>NUCLEOTIDE SEQUENCE [LARGE SCALE GENOMIC DNA]</scope>
    <source>
        <strain evidence="10 11">AUS-77-4</strain>
    </source>
</reference>
<dbReference type="FunFam" id="3.20.20.70:FF:000044">
    <property type="entry name" value="Deoxyribose-phosphate aldolase"/>
    <property type="match status" value="1"/>
</dbReference>
<dbReference type="GO" id="GO:0009264">
    <property type="term" value="P:deoxyribonucleotide catabolic process"/>
    <property type="evidence" value="ECO:0007669"/>
    <property type="project" value="InterPro"/>
</dbReference>
<dbReference type="PANTHER" id="PTHR10889:SF1">
    <property type="entry name" value="DEOXYRIBOSE-PHOSPHATE ALDOLASE"/>
    <property type="match status" value="1"/>
</dbReference>
<dbReference type="EMBL" id="MBFT01000535">
    <property type="protein sequence ID" value="PVU89538.1"/>
    <property type="molecule type" value="Genomic_DNA"/>
</dbReference>
<evidence type="ECO:0000256" key="1">
    <source>
        <dbReference type="ARBA" id="ARBA00010936"/>
    </source>
</evidence>
<accession>A0A2T9YB17</accession>
<evidence type="ECO:0000256" key="3">
    <source>
        <dbReference type="ARBA" id="ARBA00022490"/>
    </source>
</evidence>
<dbReference type="PANTHER" id="PTHR10889">
    <property type="entry name" value="DEOXYRIBOSE-PHOSPHATE ALDOLASE"/>
    <property type="match status" value="1"/>
</dbReference>
<comment type="caution">
    <text evidence="10">The sequence shown here is derived from an EMBL/GenBank/DDBJ whole genome shotgun (WGS) entry which is preliminary data.</text>
</comment>
<evidence type="ECO:0000256" key="7">
    <source>
        <dbReference type="ARBA" id="ARBA00048791"/>
    </source>
</evidence>
<comment type="similarity">
    <text evidence="1">Belongs to the DeoC/FbaB aldolase family. DeoC type 1 subfamily.</text>
</comment>
<feature type="compositionally biased region" description="Polar residues" evidence="9">
    <location>
        <begin position="245"/>
        <end position="257"/>
    </location>
</feature>
<keyword evidence="3" id="KW-0963">Cytoplasm</keyword>
<dbReference type="Proteomes" id="UP000245699">
    <property type="component" value="Unassembled WGS sequence"/>
</dbReference>
<evidence type="ECO:0000256" key="6">
    <source>
        <dbReference type="ARBA" id="ARBA00032755"/>
    </source>
</evidence>
<dbReference type="GO" id="GO:0005737">
    <property type="term" value="C:cytoplasm"/>
    <property type="evidence" value="ECO:0007669"/>
    <property type="project" value="InterPro"/>
</dbReference>
<dbReference type="SUPFAM" id="SSF51569">
    <property type="entry name" value="Aldolase"/>
    <property type="match status" value="1"/>
</dbReference>
<dbReference type="UniPathway" id="UPA00002">
    <property type="reaction ID" value="UER00468"/>
</dbReference>
<dbReference type="CDD" id="cd00959">
    <property type="entry name" value="DeoC"/>
    <property type="match status" value="1"/>
</dbReference>
<evidence type="ECO:0000256" key="5">
    <source>
        <dbReference type="ARBA" id="ARBA00023270"/>
    </source>
</evidence>
<dbReference type="Gene3D" id="3.20.20.70">
    <property type="entry name" value="Aldolase class I"/>
    <property type="match status" value="1"/>
</dbReference>
<dbReference type="AlphaFoldDB" id="A0A2T9YB17"/>
<evidence type="ECO:0000256" key="2">
    <source>
        <dbReference type="ARBA" id="ARBA00012515"/>
    </source>
</evidence>